<evidence type="ECO:0000256" key="2">
    <source>
        <dbReference type="SAM" id="Phobius"/>
    </source>
</evidence>
<keyword evidence="2" id="KW-1133">Transmembrane helix</keyword>
<protein>
    <submittedName>
        <fullName evidence="3">Uncharacterized protein</fullName>
    </submittedName>
</protein>
<dbReference type="RefSeq" id="WP_099622681.1">
    <property type="nucleotide sequence ID" value="NZ_CP024201.1"/>
</dbReference>
<dbReference type="Proteomes" id="UP000228945">
    <property type="component" value="Chromosome"/>
</dbReference>
<feature type="transmembrane region" description="Helical" evidence="2">
    <location>
        <begin position="26"/>
        <end position="49"/>
    </location>
</feature>
<dbReference type="EMBL" id="CP024201">
    <property type="protein sequence ID" value="ATQ43430.1"/>
    <property type="molecule type" value="Genomic_DNA"/>
</dbReference>
<reference evidence="3 4" key="1">
    <citation type="submission" date="2017-10" db="EMBL/GenBank/DDBJ databases">
        <title>Genome sequence of Caulobacter mirabilis FWC38.</title>
        <authorList>
            <person name="Fiebig A."/>
            <person name="Crosson S."/>
        </authorList>
    </citation>
    <scope>NUCLEOTIDE SEQUENCE [LARGE SCALE GENOMIC DNA]</scope>
    <source>
        <strain evidence="3 4">FWC 38</strain>
    </source>
</reference>
<evidence type="ECO:0000313" key="4">
    <source>
        <dbReference type="Proteomes" id="UP000228945"/>
    </source>
</evidence>
<sequence>MRTAFIAGRAGPSSKTTTPDDPEGGFAAIDALAALGILAVTISLSIAALSTARGLGDAGLEAARARTLLTGVLNAGAQPPGAYGGRASRFAWTLDVAEENEGPGVRVCRRRAEARGLASDRRYVFETRAICPPRTGAN</sequence>
<organism evidence="3 4">
    <name type="scientific">Caulobacter mirabilis</name>
    <dbReference type="NCBI Taxonomy" id="69666"/>
    <lineage>
        <taxon>Bacteria</taxon>
        <taxon>Pseudomonadati</taxon>
        <taxon>Pseudomonadota</taxon>
        <taxon>Alphaproteobacteria</taxon>
        <taxon>Caulobacterales</taxon>
        <taxon>Caulobacteraceae</taxon>
        <taxon>Caulobacter</taxon>
    </lineage>
</organism>
<keyword evidence="2" id="KW-0812">Transmembrane</keyword>
<accession>A0A2D2AZJ5</accession>
<keyword evidence="4" id="KW-1185">Reference proteome</keyword>
<evidence type="ECO:0000256" key="1">
    <source>
        <dbReference type="SAM" id="MobiDB-lite"/>
    </source>
</evidence>
<gene>
    <name evidence="3" type="ORF">CSW64_13910</name>
</gene>
<proteinExistence type="predicted"/>
<feature type="region of interest" description="Disordered" evidence="1">
    <location>
        <begin position="1"/>
        <end position="23"/>
    </location>
</feature>
<keyword evidence="2" id="KW-0472">Membrane</keyword>
<evidence type="ECO:0000313" key="3">
    <source>
        <dbReference type="EMBL" id="ATQ43430.1"/>
    </source>
</evidence>
<dbReference type="AlphaFoldDB" id="A0A2D2AZJ5"/>
<name>A0A2D2AZJ5_9CAUL</name>
<dbReference type="KEGG" id="cmb:CSW64_13910"/>